<dbReference type="PROSITE" id="PS50297">
    <property type="entry name" value="ANK_REP_REGION"/>
    <property type="match status" value="3"/>
</dbReference>
<dbReference type="GO" id="GO:0030837">
    <property type="term" value="P:negative regulation of actin filament polymerization"/>
    <property type="evidence" value="ECO:0007669"/>
    <property type="project" value="InterPro"/>
</dbReference>
<feature type="region of interest" description="Disordered" evidence="7">
    <location>
        <begin position="182"/>
        <end position="236"/>
    </location>
</feature>
<proteinExistence type="predicted"/>
<dbReference type="PROSITE" id="PS50088">
    <property type="entry name" value="ANK_REPEAT"/>
    <property type="match status" value="3"/>
</dbReference>
<dbReference type="OMA" id="PMSHWEI"/>
<dbReference type="Bgee" id="ENSNBRG00000010215">
    <property type="expression patterns" value="Expressed in liver and 1 other cell type or tissue"/>
</dbReference>
<keyword evidence="9" id="KW-1185">Reference proteome</keyword>
<feature type="compositionally biased region" description="Low complexity" evidence="7">
    <location>
        <begin position="652"/>
        <end position="662"/>
    </location>
</feature>
<evidence type="ECO:0000256" key="2">
    <source>
        <dbReference type="ARBA" id="ARBA00022737"/>
    </source>
</evidence>
<evidence type="ECO:0000313" key="8">
    <source>
        <dbReference type="Ensembl" id="ENSNBRP00000013135.1"/>
    </source>
</evidence>
<dbReference type="AlphaFoldDB" id="A0A3Q4GTD1"/>
<evidence type="ECO:0000313" key="9">
    <source>
        <dbReference type="Proteomes" id="UP000261580"/>
    </source>
</evidence>
<dbReference type="STRING" id="32507.ENSNBRP00000013135"/>
<feature type="repeat" description="ANK" evidence="5">
    <location>
        <begin position="1048"/>
        <end position="1080"/>
    </location>
</feature>
<keyword evidence="4 6" id="KW-0175">Coiled coil</keyword>
<sequence>LLSPSSPCGTGSERLEPKHWFPNHLEIDYSYQSEVDCIQRRLSLKRRPRVAGSNVDKTQSGISSSQWYSAESLSSSSGDDSKLLGMSSAARGRPPLPPPHGSLLDNNKRNESLGTSQILTEPKPQPAARSLFQSQSPVMERAFLETHKPLNQEVTRQSPPQPYPRRRLASFGGMSSPGSLSPFTGLGAYNQNNNGNKPTGTGPEVHLGSSLGSRGSTGCLRVSPQSSGRTTPVTSLGPMHLQHVRDQMVVALQRLKELEEQVKIIPILQVKISVLQEEKRQLSCQLKDLIERENVNDVTWNSPHSIEGSEIEINRNTKKDLEVKSSCTDLKEVGQLTKDMQELERSIKVGQLGTLHEKCNPLHDKTFKSVAVGTDNNMDVISSKPPKENKYAYIEQVEMRSIATEVSEVSLGIYTEQEAELDAQELINSALKEKICQLEIELKESALETELIRLKLELQAAGARNRVDKACCARPSTVSIGSDARPHTKSQGVGNHTELRDASTGEEKKVKTVGVSCAPMMRSICTGLDVPMSLWEVRERVETSDKAVEMHVFTNTQGVGTEIRVCDAESNTEAPLAKLRSKKEYCSVACGDCSVDVTICEAKEAVSQCMTTDRVRGVELGIMVSPQTASQRTNTVCSSVSRFTNTKHAFSTDSSTNTLLSTQDKHTNTTHTSTRTVSVGNRVRDVRCTTETRTIGVGTANAVESISKQTPEAVTRVTRDTGVGFTDINENFLVGLKTRNMASGPSHLPDPVKTKSVGVGEGRIRDFSVSSRTPGQNFQKSAQLQWDHELNHYIEKLQRLLSMEHGDLLTEDCPDHNSGQGDPSSLAPMAQGGTDIHMFSSHPAELSTCLFMFEIMTDPSSFMMSFIELLLYAVCLSSFIHIPVIMGRLCLFSPDCSTKLIYGKKYVFKKRSAVFAYIMHPFFLLQQDCLHTLQQEWFSVSSHKSASPETVEDYLSTFQAISPSVLQYIVNMADGNGNTALHYSVSHSNFGIVKKLLNPEVCNVNQQNSAGYTPIMLAALAAVDNPDNMKVVEQLFTKGDVNAKASQAGQTALMLAVSHGRMDMVQALLAQGAEVNLQDDEGSTALMCASEHGHADIVKLLLAQPECDATLTDSDESTAMSIALEAGHNDIAVLLYAHANFSKGHAGVCASIFTLTHNINVFVHLFLHCMHFGVWCFLSGNWSSQWQVSFFFQ</sequence>
<dbReference type="InterPro" id="IPR047184">
    <property type="entry name" value="KANK1-4"/>
</dbReference>
<dbReference type="Proteomes" id="UP000261580">
    <property type="component" value="Unassembled WGS sequence"/>
</dbReference>
<keyword evidence="1" id="KW-0597">Phosphoprotein</keyword>
<dbReference type="Pfam" id="PF12796">
    <property type="entry name" value="Ank_2"/>
    <property type="match status" value="1"/>
</dbReference>
<dbReference type="PANTHER" id="PTHR24168:SF19">
    <property type="entry name" value="KN MOTIF AND ANKYRIN REPEAT DOMAIN-CONTAINING PROTEIN 1"/>
    <property type="match status" value="1"/>
</dbReference>
<feature type="compositionally biased region" description="Low complexity" evidence="7">
    <location>
        <begin position="207"/>
        <end position="220"/>
    </location>
</feature>
<name>A0A3Q4GTD1_NEOBR</name>
<evidence type="ECO:0000256" key="6">
    <source>
        <dbReference type="SAM" id="Coils"/>
    </source>
</evidence>
<organism evidence="8 9">
    <name type="scientific">Neolamprologus brichardi</name>
    <name type="common">Fairy cichlid</name>
    <name type="synonym">Lamprologus brichardi</name>
    <dbReference type="NCBI Taxonomy" id="32507"/>
    <lineage>
        <taxon>Eukaryota</taxon>
        <taxon>Metazoa</taxon>
        <taxon>Chordata</taxon>
        <taxon>Craniata</taxon>
        <taxon>Vertebrata</taxon>
        <taxon>Euteleostomi</taxon>
        <taxon>Actinopterygii</taxon>
        <taxon>Neopterygii</taxon>
        <taxon>Teleostei</taxon>
        <taxon>Neoteleostei</taxon>
        <taxon>Acanthomorphata</taxon>
        <taxon>Ovalentaria</taxon>
        <taxon>Cichlomorphae</taxon>
        <taxon>Cichliformes</taxon>
        <taxon>Cichlidae</taxon>
        <taxon>African cichlids</taxon>
        <taxon>Pseudocrenilabrinae</taxon>
        <taxon>Lamprologini</taxon>
        <taxon>Neolamprologus</taxon>
    </lineage>
</organism>
<dbReference type="GO" id="GO:0005737">
    <property type="term" value="C:cytoplasm"/>
    <property type="evidence" value="ECO:0007669"/>
    <property type="project" value="TreeGrafter"/>
</dbReference>
<keyword evidence="3 5" id="KW-0040">ANK repeat</keyword>
<reference evidence="8" key="1">
    <citation type="submission" date="2025-08" db="UniProtKB">
        <authorList>
            <consortium name="Ensembl"/>
        </authorList>
    </citation>
    <scope>IDENTIFICATION</scope>
</reference>
<evidence type="ECO:0000256" key="1">
    <source>
        <dbReference type="ARBA" id="ARBA00022553"/>
    </source>
</evidence>
<dbReference type="Pfam" id="PF00023">
    <property type="entry name" value="Ank"/>
    <property type="match status" value="1"/>
</dbReference>
<dbReference type="InterPro" id="IPR036770">
    <property type="entry name" value="Ankyrin_rpt-contain_sf"/>
</dbReference>
<dbReference type="SMART" id="SM00248">
    <property type="entry name" value="ANK"/>
    <property type="match status" value="5"/>
</dbReference>
<evidence type="ECO:0000256" key="5">
    <source>
        <dbReference type="PROSITE-ProRule" id="PRU00023"/>
    </source>
</evidence>
<feature type="repeat" description="ANK" evidence="5">
    <location>
        <begin position="976"/>
        <end position="998"/>
    </location>
</feature>
<feature type="region of interest" description="Disordered" evidence="7">
    <location>
        <begin position="478"/>
        <end position="505"/>
    </location>
</feature>
<feature type="repeat" description="ANK" evidence="5">
    <location>
        <begin position="1081"/>
        <end position="1102"/>
    </location>
</feature>
<dbReference type="FunFam" id="1.25.40.20:FF:000017">
    <property type="entry name" value="KN motif and ankyrin repeat domain-containing protein 1"/>
    <property type="match status" value="1"/>
</dbReference>
<feature type="compositionally biased region" description="Polar residues" evidence="7">
    <location>
        <begin position="223"/>
        <end position="234"/>
    </location>
</feature>
<dbReference type="GeneTree" id="ENSGT00940000154886"/>
<dbReference type="Ensembl" id="ENSNBRT00000013506.1">
    <property type="protein sequence ID" value="ENSNBRP00000013135.1"/>
    <property type="gene ID" value="ENSNBRG00000010215.1"/>
</dbReference>
<accession>A0A3Q4GTD1</accession>
<reference evidence="8" key="2">
    <citation type="submission" date="2025-09" db="UniProtKB">
        <authorList>
            <consortium name="Ensembl"/>
        </authorList>
    </citation>
    <scope>IDENTIFICATION</scope>
</reference>
<feature type="region of interest" description="Disordered" evidence="7">
    <location>
        <begin position="48"/>
        <end position="109"/>
    </location>
</feature>
<evidence type="ECO:0000256" key="4">
    <source>
        <dbReference type="ARBA" id="ARBA00023054"/>
    </source>
</evidence>
<dbReference type="SUPFAM" id="SSF48403">
    <property type="entry name" value="Ankyrin repeat"/>
    <property type="match status" value="1"/>
</dbReference>
<dbReference type="InterPro" id="IPR002110">
    <property type="entry name" value="Ankyrin_rpt"/>
</dbReference>
<dbReference type="PANTHER" id="PTHR24168">
    <property type="entry name" value="KN MOTIF AND ANKYRIN REPEAT DOMAIN-CONTAINING"/>
    <property type="match status" value="1"/>
</dbReference>
<dbReference type="GO" id="GO:0005856">
    <property type="term" value="C:cytoskeleton"/>
    <property type="evidence" value="ECO:0007669"/>
    <property type="project" value="TreeGrafter"/>
</dbReference>
<evidence type="ECO:0000256" key="3">
    <source>
        <dbReference type="ARBA" id="ARBA00023043"/>
    </source>
</evidence>
<feature type="coiled-coil region" evidence="6">
    <location>
        <begin position="241"/>
        <end position="292"/>
    </location>
</feature>
<dbReference type="Gene3D" id="1.25.40.20">
    <property type="entry name" value="Ankyrin repeat-containing domain"/>
    <property type="match status" value="1"/>
</dbReference>
<evidence type="ECO:0000256" key="7">
    <source>
        <dbReference type="SAM" id="MobiDB-lite"/>
    </source>
</evidence>
<feature type="compositionally biased region" description="Low complexity" evidence="7">
    <location>
        <begin position="63"/>
        <end position="88"/>
    </location>
</feature>
<protein>
    <submittedName>
        <fullName evidence="8">KN motif and ankyrin repeat domains 1b</fullName>
    </submittedName>
</protein>
<keyword evidence="2" id="KW-0677">Repeat</keyword>
<feature type="region of interest" description="Disordered" evidence="7">
    <location>
        <begin position="652"/>
        <end position="673"/>
    </location>
</feature>